<dbReference type="CDD" id="cd17470">
    <property type="entry name" value="T3SS_Flik_C"/>
    <property type="match status" value="1"/>
</dbReference>
<protein>
    <submittedName>
        <fullName evidence="3">Flagellar hook-length control protein FliK</fullName>
    </submittedName>
</protein>
<name>A0A6I6IVZ8_9RHOB</name>
<feature type="compositionally biased region" description="Basic and acidic residues" evidence="1">
    <location>
        <begin position="148"/>
        <end position="161"/>
    </location>
</feature>
<dbReference type="EMBL" id="CP034348">
    <property type="protein sequence ID" value="QGY00245.1"/>
    <property type="molecule type" value="Genomic_DNA"/>
</dbReference>
<feature type="domain" description="Flagellar hook-length control protein-like C-terminal" evidence="2">
    <location>
        <begin position="340"/>
        <end position="414"/>
    </location>
</feature>
<dbReference type="Pfam" id="PF02120">
    <property type="entry name" value="Flg_hook"/>
    <property type="match status" value="1"/>
</dbReference>
<feature type="compositionally biased region" description="Polar residues" evidence="1">
    <location>
        <begin position="162"/>
        <end position="171"/>
    </location>
</feature>
<evidence type="ECO:0000313" key="3">
    <source>
        <dbReference type="EMBL" id="QGY00245.1"/>
    </source>
</evidence>
<proteinExistence type="predicted"/>
<feature type="region of interest" description="Disordered" evidence="1">
    <location>
        <begin position="273"/>
        <end position="292"/>
    </location>
</feature>
<feature type="region of interest" description="Disordered" evidence="1">
    <location>
        <begin position="406"/>
        <end position="456"/>
    </location>
</feature>
<keyword evidence="4" id="KW-1185">Reference proteome</keyword>
<dbReference type="KEGG" id="rom:EI983_19030"/>
<keyword evidence="3" id="KW-0969">Cilium</keyword>
<feature type="compositionally biased region" description="Low complexity" evidence="1">
    <location>
        <begin position="281"/>
        <end position="292"/>
    </location>
</feature>
<dbReference type="InterPro" id="IPR021136">
    <property type="entry name" value="Flagellar_hook_control-like_C"/>
</dbReference>
<evidence type="ECO:0000256" key="1">
    <source>
        <dbReference type="SAM" id="MobiDB-lite"/>
    </source>
</evidence>
<feature type="compositionally biased region" description="Low complexity" evidence="1">
    <location>
        <begin position="95"/>
        <end position="108"/>
    </location>
</feature>
<dbReference type="InterPro" id="IPR038610">
    <property type="entry name" value="FliK-like_C_sf"/>
</dbReference>
<feature type="region of interest" description="Disordered" evidence="1">
    <location>
        <begin position="1"/>
        <end position="226"/>
    </location>
</feature>
<evidence type="ECO:0000313" key="4">
    <source>
        <dbReference type="Proteomes" id="UP000428330"/>
    </source>
</evidence>
<dbReference type="Proteomes" id="UP000428330">
    <property type="component" value="Chromosome"/>
</dbReference>
<reference evidence="4" key="1">
    <citation type="submission" date="2018-12" db="EMBL/GenBank/DDBJ databases">
        <title>Complete genome sequence of Roseovarius sp. MME-070.</title>
        <authorList>
            <person name="Nam Y.-D."/>
            <person name="Kang J."/>
            <person name="Chung W.-H."/>
            <person name="Park Y.S."/>
        </authorList>
    </citation>
    <scope>NUCLEOTIDE SEQUENCE [LARGE SCALE GENOMIC DNA]</scope>
    <source>
        <strain evidence="4">MME-070</strain>
    </source>
</reference>
<feature type="compositionally biased region" description="Pro residues" evidence="1">
    <location>
        <begin position="119"/>
        <end position="131"/>
    </location>
</feature>
<dbReference type="Gene3D" id="3.30.750.140">
    <property type="match status" value="1"/>
</dbReference>
<accession>A0A6I6IVZ8</accession>
<organism evidence="3 4">
    <name type="scientific">Roseovarius faecimaris</name>
    <dbReference type="NCBI Taxonomy" id="2494550"/>
    <lineage>
        <taxon>Bacteria</taxon>
        <taxon>Pseudomonadati</taxon>
        <taxon>Pseudomonadota</taxon>
        <taxon>Alphaproteobacteria</taxon>
        <taxon>Rhodobacterales</taxon>
        <taxon>Roseobacteraceae</taxon>
        <taxon>Roseovarius</taxon>
    </lineage>
</organism>
<dbReference type="AlphaFoldDB" id="A0A6I6IVZ8"/>
<gene>
    <name evidence="3" type="ORF">EI983_19030</name>
</gene>
<keyword evidence="3" id="KW-0966">Cell projection</keyword>
<evidence type="ECO:0000259" key="2">
    <source>
        <dbReference type="Pfam" id="PF02120"/>
    </source>
</evidence>
<feature type="compositionally biased region" description="Basic and acidic residues" evidence="1">
    <location>
        <begin position="51"/>
        <end position="73"/>
    </location>
</feature>
<sequence length="456" mass="46893">MAALPMRGEHSDAAPAVRTTPADPAQPVLAAQTSPPAHAQGHPSRPAAQADNDRSVPRSELPDRPDLPAKARSADTPGLTRTGATPGNTRSQQLAPPRVATAQVAAQANVTLPSQEPYSPRPPSSAPPGPEPLTAMNPADRQMVQADPDVRPGLETARETVRNNLNQNTFSAPAGGHASPLSAPPGPQGAPDAAPRLTAPGQVMQAAPEQRQPGDSWQPGQAGRLLAALHAAPNAALNGDPKGMSVAVEVQAQQATQHVAQAQPATLSLQGAASGAPSLVPTPAAARDPAGDGPLQVDELRLSAEPGTAPLRPVAAGHLQRPGTPPHIAAQIAGAIQRGGPNPTIDLSLNPAELGRVKISLQPSDGVVLVHVVADRGETLDLLRRHAEQLAQEFHSIGYGEAQFSFSRQSSDQGPANEAGPHVEGSREHPLAPGEGTPLPRPSIGLTMSDRVDIRV</sequence>
<keyword evidence="3" id="KW-0282">Flagellum</keyword>
<feature type="compositionally biased region" description="Polar residues" evidence="1">
    <location>
        <begin position="82"/>
        <end position="94"/>
    </location>
</feature>